<dbReference type="AlphaFoldDB" id="A0AAN9GCX7"/>
<protein>
    <recommendedName>
        <fullName evidence="1">Reverse transcriptase domain-containing protein</fullName>
    </recommendedName>
</protein>
<gene>
    <name evidence="2" type="ORF">V1264_020529</name>
</gene>
<dbReference type="InterPro" id="IPR000477">
    <property type="entry name" value="RT_dom"/>
</dbReference>
<reference evidence="2 3" key="1">
    <citation type="submission" date="2024-02" db="EMBL/GenBank/DDBJ databases">
        <title>Chromosome-scale genome assembly of the rough periwinkle Littorina saxatilis.</title>
        <authorList>
            <person name="De Jode A."/>
            <person name="Faria R."/>
            <person name="Formenti G."/>
            <person name="Sims Y."/>
            <person name="Smith T.P."/>
            <person name="Tracey A."/>
            <person name="Wood J.M.D."/>
            <person name="Zagrodzka Z.B."/>
            <person name="Johannesson K."/>
            <person name="Butlin R.K."/>
            <person name="Leder E.H."/>
        </authorList>
    </citation>
    <scope>NUCLEOTIDE SEQUENCE [LARGE SCALE GENOMIC DNA]</scope>
    <source>
        <strain evidence="2">Snail1</strain>
        <tissue evidence="2">Muscle</tissue>
    </source>
</reference>
<dbReference type="CDD" id="cd01650">
    <property type="entry name" value="RT_nLTR_like"/>
    <property type="match status" value="1"/>
</dbReference>
<sequence length="228" mass="26603">MVPIHKKGKDRAKVDSYRPISLTSCVGKLMERLINTRLTWHLEKNNTFSPEQAGFRQHRSTEDQVTYISQKIEDGYQDKKHTLTIWIDMEKAFDKVWKEGLKLKLQKSGVAGCMFQWICQYLNNRKAKVHVSGQYSRKKTLKDGVPQGGVLSPTLFLVFINDIVKDLPRNVHGAIYADDLALWCSEEHITTANYRMQEALKVLEDWTKRWLVNINTRKTTYTICRRKN</sequence>
<proteinExistence type="predicted"/>
<dbReference type="SUPFAM" id="SSF56672">
    <property type="entry name" value="DNA/RNA polymerases"/>
    <property type="match status" value="1"/>
</dbReference>
<organism evidence="2 3">
    <name type="scientific">Littorina saxatilis</name>
    <dbReference type="NCBI Taxonomy" id="31220"/>
    <lineage>
        <taxon>Eukaryota</taxon>
        <taxon>Metazoa</taxon>
        <taxon>Spiralia</taxon>
        <taxon>Lophotrochozoa</taxon>
        <taxon>Mollusca</taxon>
        <taxon>Gastropoda</taxon>
        <taxon>Caenogastropoda</taxon>
        <taxon>Littorinimorpha</taxon>
        <taxon>Littorinoidea</taxon>
        <taxon>Littorinidae</taxon>
        <taxon>Littorina</taxon>
    </lineage>
</organism>
<feature type="domain" description="Reverse transcriptase" evidence="1">
    <location>
        <begin position="1"/>
        <end position="228"/>
    </location>
</feature>
<accession>A0AAN9GCX7</accession>
<dbReference type="PROSITE" id="PS50878">
    <property type="entry name" value="RT_POL"/>
    <property type="match status" value="1"/>
</dbReference>
<dbReference type="Pfam" id="PF00078">
    <property type="entry name" value="RVT_1"/>
    <property type="match status" value="1"/>
</dbReference>
<dbReference type="Proteomes" id="UP001374579">
    <property type="component" value="Unassembled WGS sequence"/>
</dbReference>
<evidence type="ECO:0000313" key="3">
    <source>
        <dbReference type="Proteomes" id="UP001374579"/>
    </source>
</evidence>
<dbReference type="PANTHER" id="PTHR19446">
    <property type="entry name" value="REVERSE TRANSCRIPTASES"/>
    <property type="match status" value="1"/>
</dbReference>
<evidence type="ECO:0000313" key="2">
    <source>
        <dbReference type="EMBL" id="KAK7102290.1"/>
    </source>
</evidence>
<dbReference type="EMBL" id="JBAMIC010000010">
    <property type="protein sequence ID" value="KAK7102290.1"/>
    <property type="molecule type" value="Genomic_DNA"/>
</dbReference>
<evidence type="ECO:0000259" key="1">
    <source>
        <dbReference type="PROSITE" id="PS50878"/>
    </source>
</evidence>
<comment type="caution">
    <text evidence="2">The sequence shown here is derived from an EMBL/GenBank/DDBJ whole genome shotgun (WGS) entry which is preliminary data.</text>
</comment>
<dbReference type="InterPro" id="IPR043502">
    <property type="entry name" value="DNA/RNA_pol_sf"/>
</dbReference>
<name>A0AAN9GCX7_9CAEN</name>
<keyword evidence="3" id="KW-1185">Reference proteome</keyword>